<comment type="caution">
    <text evidence="10">The sequence shown here is derived from an EMBL/GenBank/DDBJ whole genome shotgun (WGS) entry which is preliminary data.</text>
</comment>
<dbReference type="InterPro" id="IPR023171">
    <property type="entry name" value="Na/H_antiporter_dom_sf"/>
</dbReference>
<dbReference type="PANTHER" id="PTHR30341:SF0">
    <property type="entry name" value="NA(+)_H(+) ANTIPORTER NHAA"/>
    <property type="match status" value="1"/>
</dbReference>
<feature type="transmembrane region" description="Helical" evidence="9">
    <location>
        <begin position="152"/>
        <end position="171"/>
    </location>
</feature>
<keyword evidence="7 9" id="KW-0472">Membrane</keyword>
<feature type="transmembrane region" description="Helical" evidence="9">
    <location>
        <begin position="93"/>
        <end position="114"/>
    </location>
</feature>
<evidence type="ECO:0000256" key="7">
    <source>
        <dbReference type="ARBA" id="ARBA00023136"/>
    </source>
</evidence>
<evidence type="ECO:0000256" key="9">
    <source>
        <dbReference type="HAMAP-Rule" id="MF_01844"/>
    </source>
</evidence>
<name>A0ABS2FH48_9CLOT</name>
<gene>
    <name evidence="9 10" type="primary">nhaA</name>
    <name evidence="10" type="ORF">H6A19_10620</name>
</gene>
<feature type="transmembrane region" description="Helical" evidence="9">
    <location>
        <begin position="257"/>
        <end position="275"/>
    </location>
</feature>
<dbReference type="Gene3D" id="1.20.1530.10">
    <property type="entry name" value="Na+/H+ antiporter like domain"/>
    <property type="match status" value="1"/>
</dbReference>
<evidence type="ECO:0000256" key="1">
    <source>
        <dbReference type="ARBA" id="ARBA00004429"/>
    </source>
</evidence>
<feature type="transmembrane region" description="Helical" evidence="9">
    <location>
        <begin position="287"/>
        <end position="310"/>
    </location>
</feature>
<dbReference type="Pfam" id="PF06965">
    <property type="entry name" value="Na_H_antiport_1"/>
    <property type="match status" value="1"/>
</dbReference>
<evidence type="ECO:0000256" key="8">
    <source>
        <dbReference type="ARBA" id="ARBA00023201"/>
    </source>
</evidence>
<comment type="similarity">
    <text evidence="9">Belongs to the NhaA Na(+)/H(+) (TC 2.A.33) antiporter family.</text>
</comment>
<keyword evidence="3 9" id="KW-1003">Cell membrane</keyword>
<dbReference type="NCBIfam" id="TIGR00773">
    <property type="entry name" value="NhaA"/>
    <property type="match status" value="1"/>
</dbReference>
<feature type="transmembrane region" description="Helical" evidence="9">
    <location>
        <begin position="330"/>
        <end position="349"/>
    </location>
</feature>
<dbReference type="HAMAP" id="MF_01844">
    <property type="entry name" value="NhaA"/>
    <property type="match status" value="1"/>
</dbReference>
<evidence type="ECO:0000313" key="11">
    <source>
        <dbReference type="Proteomes" id="UP000767334"/>
    </source>
</evidence>
<evidence type="ECO:0000256" key="6">
    <source>
        <dbReference type="ARBA" id="ARBA00023053"/>
    </source>
</evidence>
<keyword evidence="9" id="KW-0406">Ion transport</keyword>
<comment type="catalytic activity">
    <reaction evidence="9">
        <text>Na(+)(in) + 2 H(+)(out) = Na(+)(out) + 2 H(+)(in)</text>
        <dbReference type="Rhea" id="RHEA:29251"/>
        <dbReference type="ChEBI" id="CHEBI:15378"/>
        <dbReference type="ChEBI" id="CHEBI:29101"/>
    </reaction>
</comment>
<keyword evidence="11" id="KW-1185">Reference proteome</keyword>
<evidence type="ECO:0000256" key="5">
    <source>
        <dbReference type="ARBA" id="ARBA00022989"/>
    </source>
</evidence>
<keyword evidence="2 9" id="KW-0050">Antiport</keyword>
<feature type="transmembrane region" description="Helical" evidence="9">
    <location>
        <begin position="208"/>
        <end position="237"/>
    </location>
</feature>
<reference evidence="10 11" key="1">
    <citation type="journal article" date="2021" name="Sci. Rep.">
        <title>The distribution of antibiotic resistance genes in chicken gut microbiota commensals.</title>
        <authorList>
            <person name="Juricova H."/>
            <person name="Matiasovicova J."/>
            <person name="Kubasova T."/>
            <person name="Cejkova D."/>
            <person name="Rychlik I."/>
        </authorList>
    </citation>
    <scope>NUCLEOTIDE SEQUENCE [LARGE SCALE GENOMIC DNA]</scope>
    <source>
        <strain evidence="10 11">An435</strain>
    </source>
</reference>
<keyword evidence="4 9" id="KW-0812">Transmembrane</keyword>
<sequence length="388" mass="42511">MGKNKENKKSIVNSEAFPGILLLASTILALILANTQLDKFYNFILYDLKIGKEFNLHLFINDFLMAIFFLVVGCEIKRELVYGKLSSIKQASFPVIAAVGGMVVPALIFTLFNYSSGFEIGAGIPLSTDIAFAIGIFSILESRLNISLKLFLLTLAVVDDLLSIIIIGVFYSSHIRISGIIIALIIIALLFSIRFFNKRNKLYPYLILGLALWIAIFYSGIHSTLSGVILAFSIPVLQKKDRKKDLSYKVQHKLEPFSNYVILPLFAFANTGIALGGNLNLAKDYPLMIGIILGLVIGKPLGIMSFGYLGSLIGITKKPKDTSWYDVLEVSILAGIGFTMSLFISEIAFAGEEVELSVSKISVLIAAVISIILASILTSIGEKIQHKK</sequence>
<evidence type="ECO:0000313" key="10">
    <source>
        <dbReference type="EMBL" id="MBM6819784.1"/>
    </source>
</evidence>
<comment type="function">
    <text evidence="9">Na(+)/H(+) antiporter that extrudes sodium in exchange for external protons.</text>
</comment>
<dbReference type="EMBL" id="JACJLL010000062">
    <property type="protein sequence ID" value="MBM6819784.1"/>
    <property type="molecule type" value="Genomic_DNA"/>
</dbReference>
<protein>
    <recommendedName>
        <fullName evidence="9">Na(+)/H(+) antiporter NhaA</fullName>
    </recommendedName>
    <alternativeName>
        <fullName evidence="9">Sodium/proton antiporter NhaA</fullName>
    </alternativeName>
</protein>
<feature type="transmembrane region" description="Helical" evidence="9">
    <location>
        <begin position="54"/>
        <end position="72"/>
    </location>
</feature>
<dbReference type="InterPro" id="IPR004670">
    <property type="entry name" value="NhaA"/>
</dbReference>
<comment type="subcellular location">
    <subcellularLocation>
        <location evidence="1">Cell inner membrane</location>
        <topology evidence="1">Multi-pass membrane protein</topology>
    </subcellularLocation>
    <subcellularLocation>
        <location evidence="9">Cell membrane</location>
        <topology evidence="9">Multi-pass membrane protein</topology>
    </subcellularLocation>
</comment>
<proteinExistence type="inferred from homology"/>
<feature type="transmembrane region" description="Helical" evidence="9">
    <location>
        <begin position="361"/>
        <end position="380"/>
    </location>
</feature>
<dbReference type="PANTHER" id="PTHR30341">
    <property type="entry name" value="SODIUM ION/PROTON ANTIPORTER NHAA-RELATED"/>
    <property type="match status" value="1"/>
</dbReference>
<keyword evidence="6 9" id="KW-0915">Sodium</keyword>
<keyword evidence="5 9" id="KW-1133">Transmembrane helix</keyword>
<feature type="transmembrane region" description="Helical" evidence="9">
    <location>
        <begin position="120"/>
        <end position="140"/>
    </location>
</feature>
<feature type="transmembrane region" description="Helical" evidence="9">
    <location>
        <begin position="177"/>
        <end position="196"/>
    </location>
</feature>
<keyword evidence="8 9" id="KW-0739">Sodium transport</keyword>
<organism evidence="10 11">
    <name type="scientific">Clostridium saudiense</name>
    <dbReference type="NCBI Taxonomy" id="1414720"/>
    <lineage>
        <taxon>Bacteria</taxon>
        <taxon>Bacillati</taxon>
        <taxon>Bacillota</taxon>
        <taxon>Clostridia</taxon>
        <taxon>Eubacteriales</taxon>
        <taxon>Clostridiaceae</taxon>
        <taxon>Clostridium</taxon>
    </lineage>
</organism>
<dbReference type="RefSeq" id="WP_204572370.1">
    <property type="nucleotide sequence ID" value="NZ_JACJLL010000062.1"/>
</dbReference>
<accession>A0ABS2FH48</accession>
<dbReference type="Proteomes" id="UP000767334">
    <property type="component" value="Unassembled WGS sequence"/>
</dbReference>
<feature type="transmembrane region" description="Helical" evidence="9">
    <location>
        <begin position="12"/>
        <end position="34"/>
    </location>
</feature>
<evidence type="ECO:0000256" key="2">
    <source>
        <dbReference type="ARBA" id="ARBA00022449"/>
    </source>
</evidence>
<evidence type="ECO:0000256" key="4">
    <source>
        <dbReference type="ARBA" id="ARBA00022692"/>
    </source>
</evidence>
<evidence type="ECO:0000256" key="3">
    <source>
        <dbReference type="ARBA" id="ARBA00022475"/>
    </source>
</evidence>
<keyword evidence="9" id="KW-0813">Transport</keyword>